<dbReference type="Gene3D" id="1.10.510.10">
    <property type="entry name" value="Transferase(Phosphotransferase) domain 1"/>
    <property type="match status" value="1"/>
</dbReference>
<reference evidence="3 4" key="1">
    <citation type="submission" date="2024-09" db="EMBL/GenBank/DDBJ databases">
        <title>Chromosome-scale assembly of Riccia sorocarpa.</title>
        <authorList>
            <person name="Paukszto L."/>
        </authorList>
    </citation>
    <scope>NUCLEOTIDE SEQUENCE [LARGE SCALE GENOMIC DNA]</scope>
    <source>
        <strain evidence="3">LP-2024</strain>
        <tissue evidence="3">Aerial parts of the thallus</tissue>
    </source>
</reference>
<dbReference type="InterPro" id="IPR011009">
    <property type="entry name" value="Kinase-like_dom_sf"/>
</dbReference>
<accession>A0ABD3HAV7</accession>
<feature type="region of interest" description="Disordered" evidence="1">
    <location>
        <begin position="689"/>
        <end position="737"/>
    </location>
</feature>
<dbReference type="Pfam" id="PF00069">
    <property type="entry name" value="Pkinase"/>
    <property type="match status" value="1"/>
</dbReference>
<sequence length="747" mass="86538">MATSSRGDKGKAPMVEQKDIGTEEGELLDVRPPLPEPVGRSGGDKKRKKPAREEEGPLAVALLPPTAEEKRAENARKKAEKEEKYRQNSIFRHRWFVWFTQETNNQTPLEKRFFTPGSLRGIQNFRSHLMELAIVKFLEEKEKPDVRPWETSVSAMSQRLARLLEEVPKNWDKHFDVWLKSREFKIWTEDAVQQKGEKPLLIIPGLTMRNDEEKKKWKRTAELWAQWFQPPKSIKDHACTSAKYKACESMSDNTIRFISKDSFTRRDETTRLGAGGARCTHRVGVVDEELFPVLGAYDVVHYALKIWHLEEGNTKIHDKCIREMMAFLESHPAIIRPIGLSKDKKRHMLLFPLWNGGTLEKYINLEKRSRGRISPEGVRLSNEEFRATVTADELLNIEIFRKHRLQIACTMVAGLKFMHLHKWLHCDIHWQNVLLHFPSWDWDETKSRADSGRDNENRPLSPLIKRSMVFVGIGDLGWAQTFEEVQKDFDPYPMSDPNPRRWIAPELHPRLAIDDEDGNKYMTKFSQESDIYALEWLIREMCGDFFTDMTDEEKHEYNQPVNRRGLHIPNAAEVHGRVLKEGLEKMTWKKICHPYRNQRRTMDYWAHYFNEQLFIDPVTCARPIEYDPRAKVHPDGPQKEQGEVEQPQAEAGQEEYPEEDLPFNYEELKASRTGQIEMTSAERNLAHGLYGNVGQDGEDGQDGGEGQDDGEGREEDGEDGEGREEDGEGQEEDEPIALLLTIVWVSG</sequence>
<feature type="region of interest" description="Disordered" evidence="1">
    <location>
        <begin position="628"/>
        <end position="660"/>
    </location>
</feature>
<feature type="compositionally biased region" description="Basic and acidic residues" evidence="1">
    <location>
        <begin position="1"/>
        <end position="21"/>
    </location>
</feature>
<feature type="region of interest" description="Disordered" evidence="1">
    <location>
        <begin position="1"/>
        <end position="82"/>
    </location>
</feature>
<proteinExistence type="predicted"/>
<dbReference type="PANTHER" id="PTHR23257">
    <property type="entry name" value="SERINE-THREONINE PROTEIN KINASE"/>
    <property type="match status" value="1"/>
</dbReference>
<dbReference type="AlphaFoldDB" id="A0ABD3HAV7"/>
<comment type="caution">
    <text evidence="3">The sequence shown here is derived from an EMBL/GenBank/DDBJ whole genome shotgun (WGS) entry which is preliminary data.</text>
</comment>
<protein>
    <recommendedName>
        <fullName evidence="2">Protein kinase domain-containing protein</fullName>
    </recommendedName>
</protein>
<dbReference type="EMBL" id="JBJQOH010000004">
    <property type="protein sequence ID" value="KAL3688650.1"/>
    <property type="molecule type" value="Genomic_DNA"/>
</dbReference>
<feature type="compositionally biased region" description="Basic and acidic residues" evidence="1">
    <location>
        <begin position="628"/>
        <end position="642"/>
    </location>
</feature>
<evidence type="ECO:0000259" key="2">
    <source>
        <dbReference type="PROSITE" id="PS50011"/>
    </source>
</evidence>
<dbReference type="InterPro" id="IPR050167">
    <property type="entry name" value="Ser_Thr_protein_kinase"/>
</dbReference>
<dbReference type="PROSITE" id="PS50011">
    <property type="entry name" value="PROTEIN_KINASE_DOM"/>
    <property type="match status" value="1"/>
</dbReference>
<feature type="domain" description="Protein kinase" evidence="2">
    <location>
        <begin position="266"/>
        <end position="596"/>
    </location>
</feature>
<evidence type="ECO:0000313" key="4">
    <source>
        <dbReference type="Proteomes" id="UP001633002"/>
    </source>
</evidence>
<dbReference type="SUPFAM" id="SSF56112">
    <property type="entry name" value="Protein kinase-like (PK-like)"/>
    <property type="match status" value="1"/>
</dbReference>
<organism evidence="3 4">
    <name type="scientific">Riccia sorocarpa</name>
    <dbReference type="NCBI Taxonomy" id="122646"/>
    <lineage>
        <taxon>Eukaryota</taxon>
        <taxon>Viridiplantae</taxon>
        <taxon>Streptophyta</taxon>
        <taxon>Embryophyta</taxon>
        <taxon>Marchantiophyta</taxon>
        <taxon>Marchantiopsida</taxon>
        <taxon>Marchantiidae</taxon>
        <taxon>Marchantiales</taxon>
        <taxon>Ricciaceae</taxon>
        <taxon>Riccia</taxon>
    </lineage>
</organism>
<dbReference type="InterPro" id="IPR000719">
    <property type="entry name" value="Prot_kinase_dom"/>
</dbReference>
<evidence type="ECO:0000313" key="3">
    <source>
        <dbReference type="EMBL" id="KAL3688650.1"/>
    </source>
</evidence>
<dbReference type="Proteomes" id="UP001633002">
    <property type="component" value="Unassembled WGS sequence"/>
</dbReference>
<keyword evidence="4" id="KW-1185">Reference proteome</keyword>
<name>A0ABD3HAV7_9MARC</name>
<feature type="compositionally biased region" description="Basic and acidic residues" evidence="1">
    <location>
        <begin position="67"/>
        <end position="82"/>
    </location>
</feature>
<evidence type="ECO:0000256" key="1">
    <source>
        <dbReference type="SAM" id="MobiDB-lite"/>
    </source>
</evidence>
<feature type="compositionally biased region" description="Acidic residues" evidence="1">
    <location>
        <begin position="696"/>
        <end position="735"/>
    </location>
</feature>
<gene>
    <name evidence="3" type="ORF">R1sor_014959</name>
</gene>